<dbReference type="PROSITE" id="PS50893">
    <property type="entry name" value="ABC_TRANSPORTER_2"/>
    <property type="match status" value="1"/>
</dbReference>
<dbReference type="InterPro" id="IPR050352">
    <property type="entry name" value="ABCG_transporters"/>
</dbReference>
<feature type="transmembrane region" description="Helical" evidence="8">
    <location>
        <begin position="455"/>
        <end position="478"/>
    </location>
</feature>
<dbReference type="PANTHER" id="PTHR48041:SF139">
    <property type="entry name" value="PROTEIN SCARLET"/>
    <property type="match status" value="1"/>
</dbReference>
<keyword evidence="5 10" id="KW-0067">ATP-binding</keyword>
<evidence type="ECO:0000256" key="2">
    <source>
        <dbReference type="ARBA" id="ARBA00022448"/>
    </source>
</evidence>
<feature type="transmembrane region" description="Helical" evidence="8">
    <location>
        <begin position="641"/>
        <end position="663"/>
    </location>
</feature>
<organism evidence="10 11">
    <name type="scientific">Cardiosporidium cionae</name>
    <dbReference type="NCBI Taxonomy" id="476202"/>
    <lineage>
        <taxon>Eukaryota</taxon>
        <taxon>Sar</taxon>
        <taxon>Alveolata</taxon>
        <taxon>Apicomplexa</taxon>
        <taxon>Aconoidasida</taxon>
        <taxon>Nephromycida</taxon>
        <taxon>Cardiosporidium</taxon>
    </lineage>
</organism>
<dbReference type="SUPFAM" id="SSF52540">
    <property type="entry name" value="P-loop containing nucleoside triphosphate hydrolases"/>
    <property type="match status" value="1"/>
</dbReference>
<dbReference type="EMBL" id="JADAQX010000379">
    <property type="protein sequence ID" value="KAF8820465.1"/>
    <property type="molecule type" value="Genomic_DNA"/>
</dbReference>
<feature type="transmembrane region" description="Helical" evidence="8">
    <location>
        <begin position="498"/>
        <end position="523"/>
    </location>
</feature>
<protein>
    <submittedName>
        <fullName evidence="10">ATP-binding cassette G family transporter</fullName>
    </submittedName>
</protein>
<sequence>MDSVTICARKLGYVIQKKKTWKSPLRKDNENTMVEQKRILQDIDLCATPGEVLFIMGPSGSGKTTLLNLLSGHISTNANAKIEGEVLFNNVKADRKMISKLSNYVMQKSTLLEFLTVEETLLFNAALRMKGSKKAEQKKRVEMVIDELKLNQCKKVLIGGQIKKGLSGGEMRRVSIAIELLDDPHLLFLDEPTSGLDASLAFDTLKLLVTLAKRGNRTIICTVHQPRSQAFSMFDQLLLLSSGKTVYYGPAKTALDHFQDLGYPCPPNFNPADFLLDLLTVCTPRNVPSFNEKKGLSATLRKMVSSEIVSAGVAPNIGALAIAEPELIAAENINSALEFSRQSITQDELDALPTRFQASQFNAALQTKIAEATLTGAHPAEMSRSLQKYVRVHTGKWDTWVKQTYVLTHRGLKNSLRNPIIGIAQLCISIITALILGSIFFNLESGGKTTAAARNIFGFLFFLVAQFSFSSFESLITFPQERILFNRDTANGTYSPSAFFVAKNISDLAFQHIPPLFFILIIYPMSNLTRSFHHFLLVLAIGSLVVYAASSFMYCVGTLSPNLNVAQAIAPVILVIFMLVSGFYLRDPDIPAWIGWLKWLSFLRFGFFALAANQFPPGGMFGTLKNDELLQSVAGITEDRLWLLSLSLFSLGSGYRIAAFIFLKYTNRRIGIEG</sequence>
<evidence type="ECO:0000256" key="5">
    <source>
        <dbReference type="ARBA" id="ARBA00022840"/>
    </source>
</evidence>
<dbReference type="PANTHER" id="PTHR48041">
    <property type="entry name" value="ABC TRANSPORTER G FAMILY MEMBER 28"/>
    <property type="match status" value="1"/>
</dbReference>
<dbReference type="SMART" id="SM00382">
    <property type="entry name" value="AAA"/>
    <property type="match status" value="1"/>
</dbReference>
<comment type="caution">
    <text evidence="10">The sequence shown here is derived from an EMBL/GenBank/DDBJ whole genome shotgun (WGS) entry which is preliminary data.</text>
</comment>
<dbReference type="GO" id="GO:0005524">
    <property type="term" value="F:ATP binding"/>
    <property type="evidence" value="ECO:0007669"/>
    <property type="project" value="UniProtKB-KW"/>
</dbReference>
<dbReference type="InterPro" id="IPR013525">
    <property type="entry name" value="ABC2_TM"/>
</dbReference>
<dbReference type="InterPro" id="IPR003593">
    <property type="entry name" value="AAA+_ATPase"/>
</dbReference>
<evidence type="ECO:0000313" key="10">
    <source>
        <dbReference type="EMBL" id="KAF8820465.1"/>
    </source>
</evidence>
<comment type="subcellular location">
    <subcellularLocation>
        <location evidence="1">Membrane</location>
        <topology evidence="1">Multi-pass membrane protein</topology>
    </subcellularLocation>
</comment>
<evidence type="ECO:0000313" key="11">
    <source>
        <dbReference type="Proteomes" id="UP000823046"/>
    </source>
</evidence>
<evidence type="ECO:0000256" key="3">
    <source>
        <dbReference type="ARBA" id="ARBA00022692"/>
    </source>
</evidence>
<gene>
    <name evidence="10" type="primary">ABCG107</name>
    <name evidence="10" type="ORF">IE077_000482</name>
</gene>
<dbReference type="InterPro" id="IPR003439">
    <property type="entry name" value="ABC_transporter-like_ATP-bd"/>
</dbReference>
<dbReference type="PROSITE" id="PS00211">
    <property type="entry name" value="ABC_TRANSPORTER_1"/>
    <property type="match status" value="1"/>
</dbReference>
<keyword evidence="2" id="KW-0813">Transport</keyword>
<dbReference type="Proteomes" id="UP000823046">
    <property type="component" value="Unassembled WGS sequence"/>
</dbReference>
<dbReference type="Pfam" id="PF01061">
    <property type="entry name" value="ABC2_membrane"/>
    <property type="match status" value="1"/>
</dbReference>
<evidence type="ECO:0000256" key="4">
    <source>
        <dbReference type="ARBA" id="ARBA00022741"/>
    </source>
</evidence>
<keyword evidence="7 8" id="KW-0472">Membrane</keyword>
<evidence type="ECO:0000256" key="1">
    <source>
        <dbReference type="ARBA" id="ARBA00004141"/>
    </source>
</evidence>
<proteinExistence type="predicted"/>
<keyword evidence="3 8" id="KW-0812">Transmembrane</keyword>
<dbReference type="InterPro" id="IPR017871">
    <property type="entry name" value="ABC_transporter-like_CS"/>
</dbReference>
<evidence type="ECO:0000259" key="9">
    <source>
        <dbReference type="PROSITE" id="PS50893"/>
    </source>
</evidence>
<feature type="transmembrane region" description="Helical" evidence="8">
    <location>
        <begin position="420"/>
        <end position="443"/>
    </location>
</feature>
<name>A0ABQ7J9X7_9APIC</name>
<feature type="transmembrane region" description="Helical" evidence="8">
    <location>
        <begin position="535"/>
        <end position="559"/>
    </location>
</feature>
<feature type="transmembrane region" description="Helical" evidence="8">
    <location>
        <begin position="565"/>
        <end position="585"/>
    </location>
</feature>
<keyword evidence="11" id="KW-1185">Reference proteome</keyword>
<reference evidence="10 11" key="1">
    <citation type="journal article" date="2020" name="bioRxiv">
        <title>Metabolic contributions of an alphaproteobacterial endosymbiont in the apicomplexan Cardiosporidium cionae.</title>
        <authorList>
            <person name="Hunter E.S."/>
            <person name="Paight C.J."/>
            <person name="Lane C.E."/>
        </authorList>
    </citation>
    <scope>NUCLEOTIDE SEQUENCE [LARGE SCALE GENOMIC DNA]</scope>
    <source>
        <strain evidence="10">ESH_2018</strain>
    </source>
</reference>
<feature type="transmembrane region" description="Helical" evidence="8">
    <location>
        <begin position="597"/>
        <end position="615"/>
    </location>
</feature>
<keyword evidence="4" id="KW-0547">Nucleotide-binding</keyword>
<accession>A0ABQ7J9X7</accession>
<evidence type="ECO:0000256" key="6">
    <source>
        <dbReference type="ARBA" id="ARBA00022989"/>
    </source>
</evidence>
<dbReference type="Gene3D" id="3.40.50.300">
    <property type="entry name" value="P-loop containing nucleotide triphosphate hydrolases"/>
    <property type="match status" value="1"/>
</dbReference>
<dbReference type="Pfam" id="PF00005">
    <property type="entry name" value="ABC_tran"/>
    <property type="match status" value="1"/>
</dbReference>
<keyword evidence="6 8" id="KW-1133">Transmembrane helix</keyword>
<evidence type="ECO:0000256" key="8">
    <source>
        <dbReference type="SAM" id="Phobius"/>
    </source>
</evidence>
<evidence type="ECO:0000256" key="7">
    <source>
        <dbReference type="ARBA" id="ARBA00023136"/>
    </source>
</evidence>
<dbReference type="InterPro" id="IPR027417">
    <property type="entry name" value="P-loop_NTPase"/>
</dbReference>
<feature type="domain" description="ABC transporter" evidence="9">
    <location>
        <begin position="25"/>
        <end position="267"/>
    </location>
</feature>